<dbReference type="EMBL" id="MDYQ01000035">
    <property type="protein sequence ID" value="PRP86146.1"/>
    <property type="molecule type" value="Genomic_DNA"/>
</dbReference>
<keyword evidence="3" id="KW-1185">Reference proteome</keyword>
<dbReference type="Proteomes" id="UP000241769">
    <property type="component" value="Unassembled WGS sequence"/>
</dbReference>
<sequence length="68" mass="7832">MHQPEEDKDHKEQDQLLFTSSIDLPHYAFRGEELLKLLLSKEEGGSDHFLPSELDPMNHQTLFSGLNP</sequence>
<feature type="compositionally biased region" description="Polar residues" evidence="1">
    <location>
        <begin position="58"/>
        <end position="68"/>
    </location>
</feature>
<gene>
    <name evidence="2" type="ORF">PROFUN_03133</name>
</gene>
<protein>
    <submittedName>
        <fullName evidence="2">Uncharacterized protein</fullName>
    </submittedName>
</protein>
<feature type="region of interest" description="Disordered" evidence="1">
    <location>
        <begin position="45"/>
        <end position="68"/>
    </location>
</feature>
<proteinExistence type="predicted"/>
<accession>A0A2P6NQB3</accession>
<evidence type="ECO:0000313" key="3">
    <source>
        <dbReference type="Proteomes" id="UP000241769"/>
    </source>
</evidence>
<comment type="caution">
    <text evidence="2">The sequence shown here is derived from an EMBL/GenBank/DDBJ whole genome shotgun (WGS) entry which is preliminary data.</text>
</comment>
<name>A0A2P6NQB3_9EUKA</name>
<reference evidence="2 3" key="1">
    <citation type="journal article" date="2018" name="Genome Biol. Evol.">
        <title>Multiple Roots of Fruiting Body Formation in Amoebozoa.</title>
        <authorList>
            <person name="Hillmann F."/>
            <person name="Forbes G."/>
            <person name="Novohradska S."/>
            <person name="Ferling I."/>
            <person name="Riege K."/>
            <person name="Groth M."/>
            <person name="Westermann M."/>
            <person name="Marz M."/>
            <person name="Spaller T."/>
            <person name="Winckler T."/>
            <person name="Schaap P."/>
            <person name="Glockner G."/>
        </authorList>
    </citation>
    <scope>NUCLEOTIDE SEQUENCE [LARGE SCALE GENOMIC DNA]</scope>
    <source>
        <strain evidence="2 3">Jena</strain>
    </source>
</reference>
<organism evidence="2 3">
    <name type="scientific">Planoprotostelium fungivorum</name>
    <dbReference type="NCBI Taxonomy" id="1890364"/>
    <lineage>
        <taxon>Eukaryota</taxon>
        <taxon>Amoebozoa</taxon>
        <taxon>Evosea</taxon>
        <taxon>Variosea</taxon>
        <taxon>Cavosteliida</taxon>
        <taxon>Cavosteliaceae</taxon>
        <taxon>Planoprotostelium</taxon>
    </lineage>
</organism>
<evidence type="ECO:0000313" key="2">
    <source>
        <dbReference type="EMBL" id="PRP86146.1"/>
    </source>
</evidence>
<evidence type="ECO:0000256" key="1">
    <source>
        <dbReference type="SAM" id="MobiDB-lite"/>
    </source>
</evidence>
<dbReference type="AlphaFoldDB" id="A0A2P6NQB3"/>
<dbReference type="InParanoid" id="A0A2P6NQB3"/>